<name>R7WNJ4_9NOCA</name>
<dbReference type="PATRIC" id="fig|1273125.3.peg.2898"/>
<dbReference type="EMBL" id="APMY01000093">
    <property type="protein sequence ID" value="EOM75589.1"/>
    <property type="molecule type" value="Genomic_DNA"/>
</dbReference>
<organism evidence="1 2">
    <name type="scientific">Rhodococcus rhodnii LMG 5362</name>
    <dbReference type="NCBI Taxonomy" id="1273125"/>
    <lineage>
        <taxon>Bacteria</taxon>
        <taxon>Bacillati</taxon>
        <taxon>Actinomycetota</taxon>
        <taxon>Actinomycetes</taxon>
        <taxon>Mycobacteriales</taxon>
        <taxon>Nocardiaceae</taxon>
        <taxon>Rhodococcus</taxon>
    </lineage>
</organism>
<gene>
    <name evidence="1" type="ORF">Rrhod_3049</name>
</gene>
<dbReference type="Proteomes" id="UP000013525">
    <property type="component" value="Unassembled WGS sequence"/>
</dbReference>
<protein>
    <submittedName>
        <fullName evidence="1">Uncharacterized protein</fullName>
    </submittedName>
</protein>
<accession>R7WNJ4</accession>
<reference evidence="1 2" key="1">
    <citation type="journal article" date="2013" name="Genome Announc.">
        <title>Draft Genome Sequence of Rhodococcus rhodnii Strain LMG5362, a Symbiont of Rhodnius prolixus (Hemiptera, Reduviidae, Triatominae), the Principle Vector of Trypanosoma cruzi.</title>
        <authorList>
            <person name="Pachebat J.A."/>
            <person name="van Keulen G."/>
            <person name="Whitten M.M."/>
            <person name="Girdwood S."/>
            <person name="Del Sol R."/>
            <person name="Dyson P.J."/>
            <person name="Facey P.D."/>
        </authorList>
    </citation>
    <scope>NUCLEOTIDE SEQUENCE [LARGE SCALE GENOMIC DNA]</scope>
    <source>
        <strain evidence="1 2">LMG 5362</strain>
    </source>
</reference>
<comment type="caution">
    <text evidence="1">The sequence shown here is derived from an EMBL/GenBank/DDBJ whole genome shotgun (WGS) entry which is preliminary data.</text>
</comment>
<dbReference type="AlphaFoldDB" id="R7WNJ4"/>
<evidence type="ECO:0000313" key="1">
    <source>
        <dbReference type="EMBL" id="EOM75589.1"/>
    </source>
</evidence>
<evidence type="ECO:0000313" key="2">
    <source>
        <dbReference type="Proteomes" id="UP000013525"/>
    </source>
</evidence>
<sequence length="103" mass="11275">MIVPPGVDVGRADYARGHSSSVGERRVVAVRFEWDPDAEREIVDQVVRSMQQEIDAVYHRHQGDPEGIVKDALVARLTTALVEPTLSTVAAAIGRGDRVELTL</sequence>
<dbReference type="eggNOG" id="ENOG503260S">
    <property type="taxonomic scope" value="Bacteria"/>
</dbReference>
<proteinExistence type="predicted"/>
<keyword evidence="2" id="KW-1185">Reference proteome</keyword>